<evidence type="ECO:0000259" key="3">
    <source>
        <dbReference type="Pfam" id="PF13251"/>
    </source>
</evidence>
<feature type="compositionally biased region" description="Low complexity" evidence="2">
    <location>
        <begin position="359"/>
        <end position="373"/>
    </location>
</feature>
<protein>
    <recommendedName>
        <fullName evidence="3">DUF4042 domain-containing protein</fullName>
    </recommendedName>
</protein>
<feature type="compositionally biased region" description="Low complexity" evidence="2">
    <location>
        <begin position="1152"/>
        <end position="1161"/>
    </location>
</feature>
<evidence type="ECO:0000256" key="1">
    <source>
        <dbReference type="PROSITE-ProRule" id="PRU00103"/>
    </source>
</evidence>
<dbReference type="PROSITE" id="PS50077">
    <property type="entry name" value="HEAT_REPEAT"/>
    <property type="match status" value="1"/>
</dbReference>
<dbReference type="EMBL" id="JAKCXM010000016">
    <property type="protein sequence ID" value="KAJ0407903.1"/>
    <property type="molecule type" value="Genomic_DNA"/>
</dbReference>
<evidence type="ECO:0000256" key="2">
    <source>
        <dbReference type="SAM" id="MobiDB-lite"/>
    </source>
</evidence>
<reference evidence="4" key="1">
    <citation type="submission" date="2021-12" db="EMBL/GenBank/DDBJ databases">
        <title>Prjna785345.</title>
        <authorList>
            <person name="Rujirawat T."/>
            <person name="Krajaejun T."/>
        </authorList>
    </citation>
    <scope>NUCLEOTIDE SEQUENCE</scope>
    <source>
        <strain evidence="4">Pi057C3</strain>
    </source>
</reference>
<dbReference type="InterPro" id="IPR011989">
    <property type="entry name" value="ARM-like"/>
</dbReference>
<feature type="compositionally biased region" description="Basic and acidic residues" evidence="2">
    <location>
        <begin position="1"/>
        <end position="15"/>
    </location>
</feature>
<comment type="caution">
    <text evidence="4">The sequence shown here is derived from an EMBL/GenBank/DDBJ whole genome shotgun (WGS) entry which is preliminary data.</text>
</comment>
<proteinExistence type="predicted"/>
<gene>
    <name evidence="4" type="ORF">P43SY_009190</name>
</gene>
<feature type="domain" description="DUF4042" evidence="3">
    <location>
        <begin position="385"/>
        <end position="579"/>
    </location>
</feature>
<dbReference type="PANTHER" id="PTHR13366">
    <property type="entry name" value="MALARIA ANTIGEN-RELATED"/>
    <property type="match status" value="1"/>
</dbReference>
<accession>A0AAD5QA02</accession>
<name>A0AAD5QA02_PYTIN</name>
<sequence>MAEGRVAEQRQRGEASTRLAALLSGPVTASDRDVRRPSAAMGFGSSAPPPPQRSQSIAIKGSSSKAGSGSSDDSGPGAAGWSLATQRRDRKAWTTLRERLEADAREQRLTSVELEETLRQLMGVALPHPRIRGDDVAAVMVAAARVLPLSSGLLCSEFTRFVHKACLKEPPALSAEQLAVLATFFLQFIKTGATWYTAGAIRALGLVLQDHADRVTTNTFESLFAVLLKYLDPSGVDIEARYAATSCVSSICAQAAKAPEIHRYFGRLLRMVVENFRQQAQSLTRGDSERLVVKACTCSMKCIYTIVTCASERLGDRIEADLPSLLSSMRQVVGHGLVLRHDRRNQLVLTCDEDLPPTDSDSSLCGSDGSAGSQRGQSGEGLLARLRITVLHTLEAIAQHFPRTITSSVGLYLPEQTTPFMTLFNNAPSVLTILLADPCERVRIAAAKFLDAFWEKIPLKQYFRHPSSVVAPSTSFASMPKRISLMLYQVHVTLVYCIQNETEPAPLVQALKTTSSVIDHCPYPTVTQLLDQSDVRPRLGEVLQGLAASLYAAMASPDHSVRSASISCLSTLLTVPTALPALQRWLISTSDSKRTLVVGQISILCGAASLSHRSFLDEMLLIASRPDDSARSLLRLEAMSLLSKVAKSYSSALSACWRRLAEFMLCACQDMDPNVRLQAVKILENYIKGETHGPDECDGPRRECLDFMATHLIRAFHDTSHHVRASVCACFTLLRPVDWVYLKERPCVSRLPAARANGSGSGSGGTTPSLDTYTRIFLQTPRDSSPVVRAAGFRLLGSLCLAPAFKARELSATVVTAALEALSDSTLNVRVRAAWALGNVCTTLGPEAVAVAVAPAETMDADADVVSASSSPWATALASAAACSSLSPSPSPPTPLPLPPPPTVLYDLLPAYQLRHVVEKMLVFINDNDKVASSVARTLGLVCRWVYFAPFVESISAREAAVLQELLGQTMVMLSSKINAGSPKVRWNACHAIAKVLLCPGLPLASVHWAPAMFHALVTAVAQQENFKVRISACAALRVPMTRSAYGSLFGAALTATMDALETASDLKDVTEFRYKEQLETQLSFTLVHMLHVATEEDDALFWGAIHSKPPTFLYDWLYHNLHRMTAAIDKEAEALTAGRLEPPFGGDDGADAGASAGASGTTEMHDVNPIRRDEILSAVRTLLRVVQRQDTARAVATSCLSVLYDAKLSLERDVLYSEEDLAFEF</sequence>
<dbReference type="Pfam" id="PF13251">
    <property type="entry name" value="DUF4042"/>
    <property type="match status" value="1"/>
</dbReference>
<dbReference type="Gene3D" id="1.25.10.10">
    <property type="entry name" value="Leucine-rich Repeat Variant"/>
    <property type="match status" value="4"/>
</dbReference>
<dbReference type="PANTHER" id="PTHR13366:SF0">
    <property type="entry name" value="HEAT REPEAT-CONTAINING PROTEIN 6"/>
    <property type="match status" value="1"/>
</dbReference>
<dbReference type="InterPro" id="IPR025283">
    <property type="entry name" value="DUF4042"/>
</dbReference>
<feature type="repeat" description="HEAT" evidence="1">
    <location>
        <begin position="814"/>
        <end position="850"/>
    </location>
</feature>
<dbReference type="AlphaFoldDB" id="A0AAD5QA02"/>
<dbReference type="InterPro" id="IPR016024">
    <property type="entry name" value="ARM-type_fold"/>
</dbReference>
<dbReference type="InterPro" id="IPR052107">
    <property type="entry name" value="HEAT6"/>
</dbReference>
<feature type="region of interest" description="Disordered" evidence="2">
    <location>
        <begin position="1"/>
        <end position="84"/>
    </location>
</feature>
<evidence type="ECO:0000313" key="4">
    <source>
        <dbReference type="EMBL" id="KAJ0407903.1"/>
    </source>
</evidence>
<feature type="compositionally biased region" description="Low complexity" evidence="2">
    <location>
        <begin position="53"/>
        <end position="80"/>
    </location>
</feature>
<keyword evidence="5" id="KW-1185">Reference proteome</keyword>
<feature type="region of interest" description="Disordered" evidence="2">
    <location>
        <begin position="1142"/>
        <end position="1165"/>
    </location>
</feature>
<dbReference type="SUPFAM" id="SSF48371">
    <property type="entry name" value="ARM repeat"/>
    <property type="match status" value="1"/>
</dbReference>
<dbReference type="InterPro" id="IPR021133">
    <property type="entry name" value="HEAT_type_2"/>
</dbReference>
<organism evidence="4 5">
    <name type="scientific">Pythium insidiosum</name>
    <name type="common">Pythiosis disease agent</name>
    <dbReference type="NCBI Taxonomy" id="114742"/>
    <lineage>
        <taxon>Eukaryota</taxon>
        <taxon>Sar</taxon>
        <taxon>Stramenopiles</taxon>
        <taxon>Oomycota</taxon>
        <taxon>Peronosporomycetes</taxon>
        <taxon>Pythiales</taxon>
        <taxon>Pythiaceae</taxon>
        <taxon>Pythium</taxon>
    </lineage>
</organism>
<evidence type="ECO:0000313" key="5">
    <source>
        <dbReference type="Proteomes" id="UP001209570"/>
    </source>
</evidence>
<dbReference type="Proteomes" id="UP001209570">
    <property type="component" value="Unassembled WGS sequence"/>
</dbReference>
<feature type="region of interest" description="Disordered" evidence="2">
    <location>
        <begin position="352"/>
        <end position="378"/>
    </location>
</feature>